<dbReference type="GO" id="GO:0005524">
    <property type="term" value="F:ATP binding"/>
    <property type="evidence" value="ECO:0007669"/>
    <property type="project" value="UniProtKB-KW"/>
</dbReference>
<dbReference type="InterPro" id="IPR029062">
    <property type="entry name" value="Class_I_gatase-like"/>
</dbReference>
<dbReference type="Pfam" id="PF07685">
    <property type="entry name" value="GATase_3"/>
    <property type="match status" value="1"/>
</dbReference>
<dbReference type="PANTHER" id="PTHR43873:SF1">
    <property type="entry name" value="COBYRINATE A,C-DIAMIDE SYNTHASE"/>
    <property type="match status" value="1"/>
</dbReference>
<dbReference type="CDD" id="cd03130">
    <property type="entry name" value="GATase1_CobB"/>
    <property type="match status" value="1"/>
</dbReference>
<evidence type="ECO:0000256" key="2">
    <source>
        <dbReference type="ARBA" id="ARBA00022598"/>
    </source>
</evidence>
<dbReference type="SUPFAM" id="SSF52317">
    <property type="entry name" value="Class I glutamine amidotransferase-like"/>
    <property type="match status" value="1"/>
</dbReference>
<dbReference type="PROSITE" id="PS51274">
    <property type="entry name" value="GATASE_COBBQ"/>
    <property type="match status" value="1"/>
</dbReference>
<accession>A0A0W8EA34</accession>
<proteinExistence type="inferred from homology"/>
<evidence type="ECO:0000256" key="1">
    <source>
        <dbReference type="ARBA" id="ARBA00001946"/>
    </source>
</evidence>
<keyword evidence="6" id="KW-0315">Glutamine amidotransferase</keyword>
<evidence type="ECO:0000259" key="7">
    <source>
        <dbReference type="Pfam" id="PF01656"/>
    </source>
</evidence>
<dbReference type="InterPro" id="IPR002586">
    <property type="entry name" value="CobQ/CobB/MinD/ParA_Nub-bd_dom"/>
</dbReference>
<keyword evidence="2" id="KW-0436">Ligase</keyword>
<dbReference type="Gene3D" id="3.40.50.300">
    <property type="entry name" value="P-loop containing nucleotide triphosphate hydrolases"/>
    <property type="match status" value="2"/>
</dbReference>
<reference evidence="9" key="1">
    <citation type="journal article" date="2015" name="Proc. Natl. Acad. Sci. U.S.A.">
        <title>Networks of energetic and metabolic interactions define dynamics in microbial communities.</title>
        <authorList>
            <person name="Embree M."/>
            <person name="Liu J.K."/>
            <person name="Al-Bassam M.M."/>
            <person name="Zengler K."/>
        </authorList>
    </citation>
    <scope>NUCLEOTIDE SEQUENCE</scope>
</reference>
<organism evidence="9">
    <name type="scientific">hydrocarbon metagenome</name>
    <dbReference type="NCBI Taxonomy" id="938273"/>
    <lineage>
        <taxon>unclassified sequences</taxon>
        <taxon>metagenomes</taxon>
        <taxon>ecological metagenomes</taxon>
    </lineage>
</organism>
<dbReference type="CDD" id="cd05388">
    <property type="entry name" value="CobB_N"/>
    <property type="match status" value="1"/>
</dbReference>
<dbReference type="Pfam" id="PF01656">
    <property type="entry name" value="CbiA"/>
    <property type="match status" value="1"/>
</dbReference>
<keyword evidence="5" id="KW-0460">Magnesium</keyword>
<feature type="domain" description="CobQ/CobB/MinD/ParA nucleotide binding" evidence="7">
    <location>
        <begin position="6"/>
        <end position="192"/>
    </location>
</feature>
<evidence type="ECO:0000256" key="5">
    <source>
        <dbReference type="ARBA" id="ARBA00022842"/>
    </source>
</evidence>
<dbReference type="GO" id="GO:0042242">
    <property type="term" value="F:cobyrinic acid a,c-diamide synthase activity"/>
    <property type="evidence" value="ECO:0007669"/>
    <property type="project" value="InterPro"/>
</dbReference>
<dbReference type="AlphaFoldDB" id="A0A0W8EA34"/>
<dbReference type="SUPFAM" id="SSF52540">
    <property type="entry name" value="P-loop containing nucleoside triphosphate hydrolases"/>
    <property type="match status" value="1"/>
</dbReference>
<dbReference type="HAMAP" id="MF_00027">
    <property type="entry name" value="CobB_CbiA"/>
    <property type="match status" value="1"/>
</dbReference>
<sequence length="466" mass="50863">METKGLMIAAVNSGAGKTTISLGIMAALIRKGIAVQPFKVGPDYIDTGLHFAACGRRSHNLDSWMGSEEIVKRVFYKNARKADISVIEGVMGLYDGAKGSGIAGSSAHVALTLNLPVILVVDVRGMARSCLALVKGFLEYEPQLNLKGIILNYASGDYYKTYLKTEIEDELGVKVLGCLPKHNDIQIPSRHLGLLPNEENDQLDQLISKMADLIEQEIDVAELIELAENLAAIEMEDKELRAPSKVRIGVARDAGFSFYYQDSLDYLEELGGEIHFFSPLHDQELPEVHGLYIGGGFPEMFLSRLSQNESMKDSVREAHKNGMPIWAECGGFMYLNEEIAGFTGETYSGVGIIPGQVKMSGSLAALGYVQAKALKDSIIAERGDVLRGHEFHYSIINGIDHSAAFTLMGGKGKDFRPDGYVAGNLAASYVHLHLRSNPGVARNLLKACEKYKLAKSELQTCEEVSI</sequence>
<comment type="cofactor">
    <cofactor evidence="1">
        <name>Mg(2+)</name>
        <dbReference type="ChEBI" id="CHEBI:18420"/>
    </cofactor>
</comment>
<evidence type="ECO:0000256" key="6">
    <source>
        <dbReference type="ARBA" id="ARBA00022962"/>
    </source>
</evidence>
<evidence type="ECO:0000256" key="3">
    <source>
        <dbReference type="ARBA" id="ARBA00022741"/>
    </source>
</evidence>
<protein>
    <submittedName>
        <fullName evidence="9">Cobyrinic acid a,c-diamide synthase</fullName>
    </submittedName>
</protein>
<comment type="caution">
    <text evidence="9">The sequence shown here is derived from an EMBL/GenBank/DDBJ whole genome shotgun (WGS) entry which is preliminary data.</text>
</comment>
<evidence type="ECO:0000259" key="8">
    <source>
        <dbReference type="Pfam" id="PF07685"/>
    </source>
</evidence>
<evidence type="ECO:0000256" key="4">
    <source>
        <dbReference type="ARBA" id="ARBA00022840"/>
    </source>
</evidence>
<dbReference type="Gene3D" id="3.40.50.880">
    <property type="match status" value="1"/>
</dbReference>
<name>A0A0W8EA34_9ZZZZ</name>
<gene>
    <name evidence="9" type="ORF">ASZ90_017153</name>
</gene>
<dbReference type="InterPro" id="IPR004484">
    <property type="entry name" value="CbiA/CobB_synth"/>
</dbReference>
<feature type="domain" description="CobB/CobQ-like glutamine amidotransferase" evidence="8">
    <location>
        <begin position="247"/>
        <end position="437"/>
    </location>
</feature>
<dbReference type="PANTHER" id="PTHR43873">
    <property type="entry name" value="COBYRINATE A,C-DIAMIDE SYNTHASE"/>
    <property type="match status" value="1"/>
</dbReference>
<dbReference type="EMBL" id="LNQE01001813">
    <property type="protein sequence ID" value="KUG05471.1"/>
    <property type="molecule type" value="Genomic_DNA"/>
</dbReference>
<keyword evidence="3" id="KW-0547">Nucleotide-binding</keyword>
<dbReference type="InterPro" id="IPR011698">
    <property type="entry name" value="GATase_3"/>
</dbReference>
<dbReference type="NCBIfam" id="NF002204">
    <property type="entry name" value="PRK01077.1"/>
    <property type="match status" value="1"/>
</dbReference>
<dbReference type="InterPro" id="IPR027417">
    <property type="entry name" value="P-loop_NTPase"/>
</dbReference>
<keyword evidence="4" id="KW-0067">ATP-binding</keyword>
<evidence type="ECO:0000313" key="9">
    <source>
        <dbReference type="EMBL" id="KUG05471.1"/>
    </source>
</evidence>
<dbReference type="NCBIfam" id="TIGR00379">
    <property type="entry name" value="cobB"/>
    <property type="match status" value="1"/>
</dbReference>